<dbReference type="Gene3D" id="2.130.10.10">
    <property type="entry name" value="YVTN repeat-like/Quinoprotein amine dehydrogenase"/>
    <property type="match status" value="2"/>
</dbReference>
<dbReference type="Proteomes" id="UP000009168">
    <property type="component" value="Unassembled WGS sequence"/>
</dbReference>
<dbReference type="KEGG" id="tet:TTHERM_00317250"/>
<proteinExistence type="predicted"/>
<evidence type="ECO:0000313" key="4">
    <source>
        <dbReference type="EMBL" id="EAS01161.2"/>
    </source>
</evidence>
<dbReference type="InterPro" id="IPR001680">
    <property type="entry name" value="WD40_rpt"/>
</dbReference>
<dbReference type="GeneID" id="7833403"/>
<name>I7M2R6_TETTS</name>
<evidence type="ECO:0000256" key="2">
    <source>
        <dbReference type="ARBA" id="ARBA00022737"/>
    </source>
</evidence>
<dbReference type="AlphaFoldDB" id="I7M2R6"/>
<dbReference type="RefSeq" id="XP_001021406.2">
    <property type="nucleotide sequence ID" value="XM_001021406.2"/>
</dbReference>
<dbReference type="InterPro" id="IPR015943">
    <property type="entry name" value="WD40/YVTN_repeat-like_dom_sf"/>
</dbReference>
<evidence type="ECO:0000259" key="3">
    <source>
        <dbReference type="Pfam" id="PF12894"/>
    </source>
</evidence>
<reference evidence="5" key="1">
    <citation type="journal article" date="2006" name="PLoS Biol.">
        <title>Macronuclear genome sequence of the ciliate Tetrahymena thermophila, a model eukaryote.</title>
        <authorList>
            <person name="Eisen J.A."/>
            <person name="Coyne R.S."/>
            <person name="Wu M."/>
            <person name="Wu D."/>
            <person name="Thiagarajan M."/>
            <person name="Wortman J.R."/>
            <person name="Badger J.H."/>
            <person name="Ren Q."/>
            <person name="Amedeo P."/>
            <person name="Jones K.M."/>
            <person name="Tallon L.J."/>
            <person name="Delcher A.L."/>
            <person name="Salzberg S.L."/>
            <person name="Silva J.C."/>
            <person name="Haas B.J."/>
            <person name="Majoros W.H."/>
            <person name="Farzad M."/>
            <person name="Carlton J.M."/>
            <person name="Smith R.K. Jr."/>
            <person name="Garg J."/>
            <person name="Pearlman R.E."/>
            <person name="Karrer K.M."/>
            <person name="Sun L."/>
            <person name="Manning G."/>
            <person name="Elde N.C."/>
            <person name="Turkewitz A.P."/>
            <person name="Asai D.J."/>
            <person name="Wilkes D.E."/>
            <person name="Wang Y."/>
            <person name="Cai H."/>
            <person name="Collins K."/>
            <person name="Stewart B.A."/>
            <person name="Lee S.R."/>
            <person name="Wilamowska K."/>
            <person name="Weinberg Z."/>
            <person name="Ruzzo W.L."/>
            <person name="Wloga D."/>
            <person name="Gaertig J."/>
            <person name="Frankel J."/>
            <person name="Tsao C.-C."/>
            <person name="Gorovsky M.A."/>
            <person name="Keeling P.J."/>
            <person name="Waller R.F."/>
            <person name="Patron N.J."/>
            <person name="Cherry J.M."/>
            <person name="Stover N.A."/>
            <person name="Krieger C.J."/>
            <person name="del Toro C."/>
            <person name="Ryder H.F."/>
            <person name="Williamson S.C."/>
            <person name="Barbeau R.A."/>
            <person name="Hamilton E.P."/>
            <person name="Orias E."/>
        </authorList>
    </citation>
    <scope>NUCLEOTIDE SEQUENCE [LARGE SCALE GENOMIC DNA]</scope>
    <source>
        <strain evidence="5">SB210</strain>
    </source>
</reference>
<dbReference type="InterPro" id="IPR051179">
    <property type="entry name" value="WD_repeat_multifunction"/>
</dbReference>
<dbReference type="SMART" id="SM00320">
    <property type="entry name" value="WD40"/>
    <property type="match status" value="6"/>
</dbReference>
<organism evidence="4 5">
    <name type="scientific">Tetrahymena thermophila (strain SB210)</name>
    <dbReference type="NCBI Taxonomy" id="312017"/>
    <lineage>
        <taxon>Eukaryota</taxon>
        <taxon>Sar</taxon>
        <taxon>Alveolata</taxon>
        <taxon>Ciliophora</taxon>
        <taxon>Intramacronucleata</taxon>
        <taxon>Oligohymenophorea</taxon>
        <taxon>Hymenostomatida</taxon>
        <taxon>Tetrahymenina</taxon>
        <taxon>Tetrahymenidae</taxon>
        <taxon>Tetrahymena</taxon>
    </lineage>
</organism>
<dbReference type="Pfam" id="PF00400">
    <property type="entry name" value="WD40"/>
    <property type="match status" value="1"/>
</dbReference>
<evidence type="ECO:0000313" key="5">
    <source>
        <dbReference type="Proteomes" id="UP000009168"/>
    </source>
</evidence>
<gene>
    <name evidence="4" type="ORF">TTHERM_00317250</name>
</gene>
<dbReference type="STRING" id="312017.I7M2R6"/>
<feature type="domain" description="Anaphase-promoting complex subunit 4-like WD40" evidence="3">
    <location>
        <begin position="292"/>
        <end position="383"/>
    </location>
</feature>
<dbReference type="PANTHER" id="PTHR19857">
    <property type="entry name" value="MITOCHONDRIAL DIVISION PROTEIN 1-RELATED"/>
    <property type="match status" value="1"/>
</dbReference>
<sequence length="604" mass="68918">MSSDPIYVLLQTNQYVISVTISGQISIFQKTSLKQILSFQIKKGTVLHACSSEKYIAVAIKCNEINFIEIFQINQNVNIEKQYQVTLHEQVKHILINQNDQLIIISKCQNHVQEKKQKYQYQMNLFSLIDKAILKQQKIELENKIIYIQNNQNLGIILTQNNYIVVYCLEDLTIISKFKIISEPFQSIQITDQNEIYLCPQSNQILKINCSSLIENPLPDKIDIFQSINDTRIHLQTILSDALRPNSNFLKVINNYIFSYFDNEFIFQNYYNISQKNKYSGIGLSATCISVNQNGDLFAVGDFLGQVQIFRCKSEETSDNENHPIRQIQLQSGIRCLDWLPSGEGIVIGTLDGSIIIKQFSNGQDFSNILQIQSNCSITSLKFRTIKDKTFLLATNSLGQVIIFEENQCNGMFSVKHQKQAHLPQASSSQFGTLDKYAEIWSSVWGLNGINLIATSSEDTTVKIYKISNDHINLKQTLNAHKLAVTSIDWKKMSGDLKEIFASCSDDQTIVIYDPQRNFEIVSIFSTSFIKDWHTLTYISLEENGTRVAVGSQNGYLFIIDLVQNKFIFAERVHLGGIEGVIWKKNKIFTCSNDCNINVINLKT</sequence>
<dbReference type="InterPro" id="IPR024977">
    <property type="entry name" value="Apc4-like_WD40_dom"/>
</dbReference>
<dbReference type="SUPFAM" id="SSF50978">
    <property type="entry name" value="WD40 repeat-like"/>
    <property type="match status" value="2"/>
</dbReference>
<accession>I7M2R6</accession>
<dbReference type="InterPro" id="IPR036322">
    <property type="entry name" value="WD40_repeat_dom_sf"/>
</dbReference>
<dbReference type="EMBL" id="GG662605">
    <property type="protein sequence ID" value="EAS01161.2"/>
    <property type="molecule type" value="Genomic_DNA"/>
</dbReference>
<dbReference type="InParanoid" id="I7M2R6"/>
<keyword evidence="1" id="KW-0853">WD repeat</keyword>
<evidence type="ECO:0000256" key="1">
    <source>
        <dbReference type="ARBA" id="ARBA00022574"/>
    </source>
</evidence>
<dbReference type="PANTHER" id="PTHR19857:SF8">
    <property type="entry name" value="ANGIO-ASSOCIATED MIGRATORY CELL PROTEIN"/>
    <property type="match status" value="1"/>
</dbReference>
<dbReference type="Pfam" id="PF12894">
    <property type="entry name" value="ANAPC4_WD40"/>
    <property type="match status" value="1"/>
</dbReference>
<keyword evidence="5" id="KW-1185">Reference proteome</keyword>
<protein>
    <submittedName>
        <fullName evidence="4">WD domain, G-beta repeat protein</fullName>
    </submittedName>
</protein>
<dbReference type="OrthoDB" id="312762at2759"/>
<keyword evidence="2" id="KW-0677">Repeat</keyword>